<feature type="repeat" description="NHL" evidence="2">
    <location>
        <begin position="58"/>
        <end position="97"/>
    </location>
</feature>
<dbReference type="Proteomes" id="UP000663828">
    <property type="component" value="Unassembled WGS sequence"/>
</dbReference>
<keyword evidence="1" id="KW-0677">Repeat</keyword>
<dbReference type="PANTHER" id="PTHR24104">
    <property type="entry name" value="E3 UBIQUITIN-PROTEIN LIGASE NHLRC1-RELATED"/>
    <property type="match status" value="1"/>
</dbReference>
<sequence>WIQRNESLITAMNVNSSCYGLFVDQNNSLYCSMPTQDKVVKRWLNDVDLKPKIVAGNGIEGSALDQLSSPRGIFVDVNFDLYVADYGNNRIQQFEVEQLNGTTKVGNGSSSVTFTLNRPSGIVLDAQKYLFIAEFGKGRIIGEDANGFRCLVGCDGDGSQSDQLSYPITLSFDTDGNIFVIDYGNDRIQKFNFEKTSCRK</sequence>
<evidence type="ECO:0000256" key="1">
    <source>
        <dbReference type="ARBA" id="ARBA00022737"/>
    </source>
</evidence>
<evidence type="ECO:0000313" key="4">
    <source>
        <dbReference type="Proteomes" id="UP000663828"/>
    </source>
</evidence>
<keyword evidence="4" id="KW-1185">Reference proteome</keyword>
<dbReference type="InterPro" id="IPR050952">
    <property type="entry name" value="TRIM-NHL_E3_ligases"/>
</dbReference>
<dbReference type="Gene3D" id="2.120.10.30">
    <property type="entry name" value="TolB, C-terminal domain"/>
    <property type="match status" value="2"/>
</dbReference>
<gene>
    <name evidence="3" type="ORF">XAT740_LOCUS63125</name>
</gene>
<feature type="repeat" description="NHL" evidence="2">
    <location>
        <begin position="163"/>
        <end position="194"/>
    </location>
</feature>
<dbReference type="CDD" id="cd05819">
    <property type="entry name" value="NHL"/>
    <property type="match status" value="1"/>
</dbReference>
<evidence type="ECO:0000313" key="3">
    <source>
        <dbReference type="EMBL" id="CAF1689042.1"/>
    </source>
</evidence>
<reference evidence="3" key="1">
    <citation type="submission" date="2021-02" db="EMBL/GenBank/DDBJ databases">
        <authorList>
            <person name="Nowell W R."/>
        </authorList>
    </citation>
    <scope>NUCLEOTIDE SEQUENCE</scope>
</reference>
<dbReference type="Pfam" id="PF01436">
    <property type="entry name" value="NHL"/>
    <property type="match status" value="2"/>
</dbReference>
<feature type="non-terminal residue" evidence="3">
    <location>
        <position position="1"/>
    </location>
</feature>
<accession>A0A816HIU9</accession>
<dbReference type="InterPro" id="IPR001258">
    <property type="entry name" value="NHL_repeat"/>
</dbReference>
<name>A0A816HIU9_ADIRI</name>
<proteinExistence type="predicted"/>
<dbReference type="SUPFAM" id="SSF101898">
    <property type="entry name" value="NHL repeat"/>
    <property type="match status" value="1"/>
</dbReference>
<dbReference type="InterPro" id="IPR011042">
    <property type="entry name" value="6-blade_b-propeller_TolB-like"/>
</dbReference>
<dbReference type="AlphaFoldDB" id="A0A816HIU9"/>
<dbReference type="EMBL" id="CAJNOR010018867">
    <property type="protein sequence ID" value="CAF1689042.1"/>
    <property type="molecule type" value="Genomic_DNA"/>
</dbReference>
<comment type="caution">
    <text evidence="3">The sequence shown here is derived from an EMBL/GenBank/DDBJ whole genome shotgun (WGS) entry which is preliminary data.</text>
</comment>
<evidence type="ECO:0000256" key="2">
    <source>
        <dbReference type="PROSITE-ProRule" id="PRU00504"/>
    </source>
</evidence>
<protein>
    <submittedName>
        <fullName evidence="3">Uncharacterized protein</fullName>
    </submittedName>
</protein>
<dbReference type="PROSITE" id="PS51125">
    <property type="entry name" value="NHL"/>
    <property type="match status" value="2"/>
</dbReference>
<organism evidence="3 4">
    <name type="scientific">Adineta ricciae</name>
    <name type="common">Rotifer</name>
    <dbReference type="NCBI Taxonomy" id="249248"/>
    <lineage>
        <taxon>Eukaryota</taxon>
        <taxon>Metazoa</taxon>
        <taxon>Spiralia</taxon>
        <taxon>Gnathifera</taxon>
        <taxon>Rotifera</taxon>
        <taxon>Eurotatoria</taxon>
        <taxon>Bdelloidea</taxon>
        <taxon>Adinetida</taxon>
        <taxon>Adinetidae</taxon>
        <taxon>Adineta</taxon>
    </lineage>
</organism>